<dbReference type="Gramene" id="evm.model.04.1000">
    <property type="protein sequence ID" value="cds.evm.model.04.1000"/>
    <property type="gene ID" value="evm.TU.04.1000"/>
</dbReference>
<proteinExistence type="predicted"/>
<keyword evidence="2" id="KW-1185">Reference proteome</keyword>
<evidence type="ECO:0000313" key="1">
    <source>
        <dbReference type="EnsemblPlants" id="cds.evm.model.04.1000"/>
    </source>
</evidence>
<dbReference type="AlphaFoldDB" id="A0A803PBB5"/>
<dbReference type="EMBL" id="UZAU01000371">
    <property type="status" value="NOT_ANNOTATED_CDS"/>
    <property type="molecule type" value="Genomic_DNA"/>
</dbReference>
<evidence type="ECO:0000313" key="2">
    <source>
        <dbReference type="Proteomes" id="UP000596661"/>
    </source>
</evidence>
<name>A0A803PBB5_CANSA</name>
<dbReference type="EnsemblPlants" id="evm.model.04.1000">
    <property type="protein sequence ID" value="cds.evm.model.04.1000"/>
    <property type="gene ID" value="evm.TU.04.1000"/>
</dbReference>
<protein>
    <submittedName>
        <fullName evidence="1">Uncharacterized protein</fullName>
    </submittedName>
</protein>
<dbReference type="Proteomes" id="UP000596661">
    <property type="component" value="Chromosome 4"/>
</dbReference>
<reference evidence="1" key="1">
    <citation type="submission" date="2018-11" db="EMBL/GenBank/DDBJ databases">
        <authorList>
            <person name="Grassa J C."/>
        </authorList>
    </citation>
    <scope>NUCLEOTIDE SEQUENCE [LARGE SCALE GENOMIC DNA]</scope>
</reference>
<reference evidence="1" key="2">
    <citation type="submission" date="2021-03" db="UniProtKB">
        <authorList>
            <consortium name="EnsemblPlants"/>
        </authorList>
    </citation>
    <scope>IDENTIFICATION</scope>
</reference>
<accession>A0A803PBB5</accession>
<sequence>MLEQHFATINDKFDQLYVAAQPTLRSTPTANVEEFVDVEELTESHVVPSAVDSMDDSSVDPIGIIRDGCEALPRLNRSLPEVEEKHSARTETGDMRISPPLDRAIRSSCMYIEEEDASGVFVDRKLVLRVIVSGVNGGSPWESIHTPLKDRRRIFDRGRQWILNRRR</sequence>
<organism evidence="1 2">
    <name type="scientific">Cannabis sativa</name>
    <name type="common">Hemp</name>
    <name type="synonym">Marijuana</name>
    <dbReference type="NCBI Taxonomy" id="3483"/>
    <lineage>
        <taxon>Eukaryota</taxon>
        <taxon>Viridiplantae</taxon>
        <taxon>Streptophyta</taxon>
        <taxon>Embryophyta</taxon>
        <taxon>Tracheophyta</taxon>
        <taxon>Spermatophyta</taxon>
        <taxon>Magnoliopsida</taxon>
        <taxon>eudicotyledons</taxon>
        <taxon>Gunneridae</taxon>
        <taxon>Pentapetalae</taxon>
        <taxon>rosids</taxon>
        <taxon>fabids</taxon>
        <taxon>Rosales</taxon>
        <taxon>Cannabaceae</taxon>
        <taxon>Cannabis</taxon>
    </lineage>
</organism>